<evidence type="ECO:0000313" key="4">
    <source>
        <dbReference type="EMBL" id="EFE32210.1"/>
    </source>
</evidence>
<feature type="compositionally biased region" description="Acidic residues" evidence="2">
    <location>
        <begin position="221"/>
        <end position="231"/>
    </location>
</feature>
<feature type="region of interest" description="Disordered" evidence="2">
    <location>
        <begin position="203"/>
        <end position="235"/>
    </location>
</feature>
<dbReference type="EMBL" id="ABSU01000017">
    <property type="protein sequence ID" value="EFE32210.1"/>
    <property type="molecule type" value="Genomic_DNA"/>
</dbReference>
<keyword evidence="5" id="KW-1185">Reference proteome</keyword>
<gene>
    <name evidence="4" type="ORF">ARB_01101</name>
</gene>
<feature type="transmembrane region" description="Helical" evidence="3">
    <location>
        <begin position="280"/>
        <end position="313"/>
    </location>
</feature>
<dbReference type="HOGENOM" id="CLU_828936_0_0_1"/>
<dbReference type="GeneID" id="9522928"/>
<evidence type="ECO:0000313" key="5">
    <source>
        <dbReference type="Proteomes" id="UP000008866"/>
    </source>
</evidence>
<evidence type="ECO:0000256" key="3">
    <source>
        <dbReference type="SAM" id="Phobius"/>
    </source>
</evidence>
<keyword evidence="3" id="KW-0812">Transmembrane</keyword>
<dbReference type="AlphaFoldDB" id="D4AY32"/>
<keyword evidence="3" id="KW-1133">Transmembrane helix</keyword>
<accession>D4AY32</accession>
<dbReference type="RefSeq" id="XP_003012850.1">
    <property type="nucleotide sequence ID" value="XM_003012804.1"/>
</dbReference>
<keyword evidence="1" id="KW-0175">Coiled coil</keyword>
<evidence type="ECO:0000256" key="1">
    <source>
        <dbReference type="SAM" id="Coils"/>
    </source>
</evidence>
<protein>
    <submittedName>
        <fullName evidence="4">Uncharacterized protein</fullName>
    </submittedName>
</protein>
<comment type="caution">
    <text evidence="4">The sequence shown here is derived from an EMBL/GenBank/DDBJ whole genome shotgun (WGS) entry which is preliminary data.</text>
</comment>
<organism evidence="4 5">
    <name type="scientific">Arthroderma benhamiae (strain ATCC MYA-4681 / CBS 112371)</name>
    <name type="common">Trichophyton mentagrophytes</name>
    <dbReference type="NCBI Taxonomy" id="663331"/>
    <lineage>
        <taxon>Eukaryota</taxon>
        <taxon>Fungi</taxon>
        <taxon>Dikarya</taxon>
        <taxon>Ascomycota</taxon>
        <taxon>Pezizomycotina</taxon>
        <taxon>Eurotiomycetes</taxon>
        <taxon>Eurotiomycetidae</taxon>
        <taxon>Onygenales</taxon>
        <taxon>Arthrodermataceae</taxon>
        <taxon>Trichophyton</taxon>
    </lineage>
</organism>
<name>D4AY32_ARTBC</name>
<reference evidence="5" key="1">
    <citation type="journal article" date="2011" name="Genome Biol.">
        <title>Comparative and functional genomics provide insights into the pathogenicity of dermatophytic fungi.</title>
        <authorList>
            <person name="Burmester A."/>
            <person name="Shelest E."/>
            <person name="Gloeckner G."/>
            <person name="Heddergott C."/>
            <person name="Schindler S."/>
            <person name="Staib P."/>
            <person name="Heidel A."/>
            <person name="Felder M."/>
            <person name="Petzold A."/>
            <person name="Szafranski K."/>
            <person name="Feuermann M."/>
            <person name="Pedruzzi I."/>
            <person name="Priebe S."/>
            <person name="Groth M."/>
            <person name="Winkler R."/>
            <person name="Li W."/>
            <person name="Kniemeyer O."/>
            <person name="Schroeckh V."/>
            <person name="Hertweck C."/>
            <person name="Hube B."/>
            <person name="White T.C."/>
            <person name="Platzer M."/>
            <person name="Guthke R."/>
            <person name="Heitman J."/>
            <person name="Woestemeyer J."/>
            <person name="Zipfel P.F."/>
            <person name="Monod M."/>
            <person name="Brakhage A.A."/>
        </authorList>
    </citation>
    <scope>NUCLEOTIDE SEQUENCE [LARGE SCALE GENOMIC DNA]</scope>
    <source>
        <strain evidence="5">ATCC MYA-4681 / CBS 112371</strain>
    </source>
</reference>
<proteinExistence type="predicted"/>
<feature type="coiled-coil region" evidence="1">
    <location>
        <begin position="49"/>
        <end position="76"/>
    </location>
</feature>
<dbReference type="KEGG" id="abe:ARB_01101"/>
<dbReference type="Proteomes" id="UP000008866">
    <property type="component" value="Unassembled WGS sequence"/>
</dbReference>
<sequence>MDYAGFKDEVEHLVPDLYHFLVTVITMTSRRRTSMYKGAAFLFFREKEKDRKQTRKKDKRERREKYQREKEREKRERVCVWCLHGWAALAARGTIFTTFEQTGLAGDGGELGAAWAQGVLLAPRVELWLDGGRVDSVRVEAFADVSRKGHVPVGAFALDVEADLDVERGDELGVAELPDVEVVAADDARKLLDVLDDVVDAEAGGHGLEEDPGGGLAERDGGEEDDDGDEQGDGRVCVVAPGVVREPDEEGRDDDADVAEGVAQDVEEDAAHVQVVAMAVAAVAAVSLLGLAMGVVVVGVGGVLGPCVVVLVVDVWTGLDRSGSVGRGGDFWGVG</sequence>
<keyword evidence="3" id="KW-0472">Membrane</keyword>
<evidence type="ECO:0000256" key="2">
    <source>
        <dbReference type="SAM" id="MobiDB-lite"/>
    </source>
</evidence>